<reference evidence="1 2" key="1">
    <citation type="journal article" date="2014" name="PLoS ONE">
        <title>Genome Sequence of Candidatus Nitrososphaera evergladensis from Group I.1b Enriched from Everglades Soil Reveals Novel Genomic Features of the Ammonia-Oxidizing Archaea.</title>
        <authorList>
            <person name="Zhalnina K.V."/>
            <person name="Dias R."/>
            <person name="Leonard M.T."/>
            <person name="Dorr de Quadros P."/>
            <person name="Camargo F.A."/>
            <person name="Drew J.C."/>
            <person name="Farmerie W.G."/>
            <person name="Daroub S.H."/>
            <person name="Triplett E.W."/>
        </authorList>
    </citation>
    <scope>NUCLEOTIDE SEQUENCE [LARGE SCALE GENOMIC DNA]</scope>
    <source>
        <strain evidence="1 2">SR1</strain>
    </source>
</reference>
<dbReference type="Proteomes" id="UP000028194">
    <property type="component" value="Chromosome"/>
</dbReference>
<evidence type="ECO:0000313" key="2">
    <source>
        <dbReference type="Proteomes" id="UP000028194"/>
    </source>
</evidence>
<dbReference type="AlphaFoldDB" id="A0A075MU12"/>
<dbReference type="EMBL" id="CP007174">
    <property type="protein sequence ID" value="AIF82754.1"/>
    <property type="molecule type" value="Genomic_DNA"/>
</dbReference>
<name>A0A075MU12_9ARCH</name>
<sequence>MNRKIVIIAAIESWQLLLPLRLFYHCLLSLMQTMG</sequence>
<dbReference type="KEGG" id="nev:NTE_00674"/>
<dbReference type="STRING" id="1459636.NTE_00674"/>
<proteinExistence type="predicted"/>
<evidence type="ECO:0000313" key="1">
    <source>
        <dbReference type="EMBL" id="AIF82754.1"/>
    </source>
</evidence>
<gene>
    <name evidence="1" type="ORF">NTE_00674</name>
</gene>
<protein>
    <submittedName>
        <fullName evidence="1">Uncharacterized protein</fullName>
    </submittedName>
</protein>
<keyword evidence="2" id="KW-1185">Reference proteome</keyword>
<accession>A0A075MU12</accession>
<dbReference type="HOGENOM" id="CLU_3362468_0_0_2"/>
<organism evidence="1 2">
    <name type="scientific">Candidatus Nitrososphaera evergladensis SR1</name>
    <dbReference type="NCBI Taxonomy" id="1459636"/>
    <lineage>
        <taxon>Archaea</taxon>
        <taxon>Nitrososphaerota</taxon>
        <taxon>Nitrososphaeria</taxon>
        <taxon>Nitrososphaerales</taxon>
        <taxon>Nitrososphaeraceae</taxon>
        <taxon>Nitrososphaera</taxon>
    </lineage>
</organism>